<accession>A0ABN8AH82</accession>
<gene>
    <name evidence="2" type="ORF">NTG6680_0832</name>
</gene>
<organism evidence="2 3">
    <name type="scientific">Candidatus Nitrotoga arctica</name>
    <dbReference type="NCBI Taxonomy" id="453162"/>
    <lineage>
        <taxon>Bacteria</taxon>
        <taxon>Pseudomonadati</taxon>
        <taxon>Pseudomonadota</taxon>
        <taxon>Betaproteobacteria</taxon>
        <taxon>Nitrosomonadales</taxon>
        <taxon>Gallionellaceae</taxon>
        <taxon>Candidatus Nitrotoga</taxon>
    </lineage>
</organism>
<evidence type="ECO:0000259" key="1">
    <source>
        <dbReference type="Pfam" id="PF13751"/>
    </source>
</evidence>
<dbReference type="PANTHER" id="PTHR33408:SF2">
    <property type="entry name" value="TRANSPOSASE DDE DOMAIN-CONTAINING PROTEIN"/>
    <property type="match status" value="1"/>
</dbReference>
<evidence type="ECO:0000313" key="3">
    <source>
        <dbReference type="Proteomes" id="UP000839052"/>
    </source>
</evidence>
<dbReference type="InterPro" id="IPR025668">
    <property type="entry name" value="Tnp_DDE_dom"/>
</dbReference>
<name>A0ABN8AH82_9PROT</name>
<dbReference type="Proteomes" id="UP000839052">
    <property type="component" value="Chromosome"/>
</dbReference>
<dbReference type="Pfam" id="PF13751">
    <property type="entry name" value="DDE_Tnp_1_6"/>
    <property type="match status" value="1"/>
</dbReference>
<dbReference type="PANTHER" id="PTHR33408">
    <property type="entry name" value="TRANSPOSASE"/>
    <property type="match status" value="1"/>
</dbReference>
<feature type="domain" description="Transposase DDE" evidence="1">
    <location>
        <begin position="41"/>
        <end position="112"/>
    </location>
</feature>
<protein>
    <recommendedName>
        <fullName evidence="1">Transposase DDE domain-containing protein</fullName>
    </recommendedName>
</protein>
<evidence type="ECO:0000313" key="2">
    <source>
        <dbReference type="EMBL" id="CAG9932085.1"/>
    </source>
</evidence>
<dbReference type="EMBL" id="OU912926">
    <property type="protein sequence ID" value="CAG9932085.1"/>
    <property type="molecule type" value="Genomic_DNA"/>
</dbReference>
<reference evidence="2 3" key="1">
    <citation type="submission" date="2021-10" db="EMBL/GenBank/DDBJ databases">
        <authorList>
            <person name="Koch H."/>
        </authorList>
    </citation>
    <scope>NUCLEOTIDE SEQUENCE [LARGE SCALE GENOMIC DNA]</scope>
    <source>
        <strain evidence="2">6680</strain>
    </source>
</reference>
<proteinExistence type="predicted"/>
<keyword evidence="3" id="KW-1185">Reference proteome</keyword>
<sequence>MCAIETEHGRRWNESKIKAITGSDTISARFMRQVSFLQGKRDEQENHVERMKVKIDTDTGREMITRRFATVEPVFGNLRGNKRLHRFTLRGKTKVDGQWKLYCMMHNIEKLANYGYAR</sequence>